<dbReference type="OrthoDB" id="646694at2"/>
<dbReference type="SUPFAM" id="SSF46785">
    <property type="entry name" value="Winged helix' DNA-binding domain"/>
    <property type="match status" value="1"/>
</dbReference>
<dbReference type="GO" id="GO:0003700">
    <property type="term" value="F:DNA-binding transcription factor activity"/>
    <property type="evidence" value="ECO:0007669"/>
    <property type="project" value="InterPro"/>
</dbReference>
<dbReference type="SUPFAM" id="SSF53850">
    <property type="entry name" value="Periplasmic binding protein-like II"/>
    <property type="match status" value="1"/>
</dbReference>
<keyword evidence="3" id="KW-0238">DNA-binding</keyword>
<dbReference type="Pfam" id="PF00126">
    <property type="entry name" value="HTH_1"/>
    <property type="match status" value="1"/>
</dbReference>
<evidence type="ECO:0000259" key="5">
    <source>
        <dbReference type="PROSITE" id="PS50931"/>
    </source>
</evidence>
<name>A0A1Z9Z3U5_9GAMM</name>
<dbReference type="InterPro" id="IPR000847">
    <property type="entry name" value="LysR_HTH_N"/>
</dbReference>
<sequence>MIDLKKIIYFQAVAQYGSISEAARHLFIVQPALSRQIHDLETFLGVELFTRRSRGIELTPAGEQFLLDAPYILSTLEQARSNAKRAGGISEVLHIGIAPTYTWNPAITKIISLFQKKYKNIQLIIEPTLAVSQSEKLSEGVLDAGFMAWRTKADKTKIGIPLLKCRLLIACAAGGKIESIARKSLHGLQQENCIFFPREQSPEFYDFTFMQCAKANFEPKIMETVSDFNSALGLAASDLGYTIISSASRFNCPRNITLIEYPELAEIYDLEFVYRKPIQKESVNDLIRFISKFLNKNVRMEDTFYLNE</sequence>
<dbReference type="Gene3D" id="3.40.190.10">
    <property type="entry name" value="Periplasmic binding protein-like II"/>
    <property type="match status" value="2"/>
</dbReference>
<dbReference type="InterPro" id="IPR005119">
    <property type="entry name" value="LysR_subst-bd"/>
</dbReference>
<dbReference type="InterPro" id="IPR036390">
    <property type="entry name" value="WH_DNA-bd_sf"/>
</dbReference>
<gene>
    <name evidence="6" type="ORF">CAP51_05960</name>
</gene>
<protein>
    <recommendedName>
        <fullName evidence="5">HTH lysR-type domain-containing protein</fullName>
    </recommendedName>
</protein>
<proteinExistence type="inferred from homology"/>
<evidence type="ECO:0000256" key="1">
    <source>
        <dbReference type="ARBA" id="ARBA00009437"/>
    </source>
</evidence>
<dbReference type="PANTHER" id="PTHR30346">
    <property type="entry name" value="TRANSCRIPTIONAL DUAL REGULATOR HCAR-RELATED"/>
    <property type="match status" value="1"/>
</dbReference>
<dbReference type="FunFam" id="1.10.10.10:FF:000001">
    <property type="entry name" value="LysR family transcriptional regulator"/>
    <property type="match status" value="1"/>
</dbReference>
<dbReference type="Gene3D" id="1.10.10.10">
    <property type="entry name" value="Winged helix-like DNA-binding domain superfamily/Winged helix DNA-binding domain"/>
    <property type="match status" value="1"/>
</dbReference>
<dbReference type="GO" id="GO:0032993">
    <property type="term" value="C:protein-DNA complex"/>
    <property type="evidence" value="ECO:0007669"/>
    <property type="project" value="TreeGrafter"/>
</dbReference>
<dbReference type="AlphaFoldDB" id="A0A1Z9Z3U5"/>
<evidence type="ECO:0000313" key="6">
    <source>
        <dbReference type="EMBL" id="OUY09136.1"/>
    </source>
</evidence>
<evidence type="ECO:0000256" key="4">
    <source>
        <dbReference type="ARBA" id="ARBA00023163"/>
    </source>
</evidence>
<evidence type="ECO:0000256" key="2">
    <source>
        <dbReference type="ARBA" id="ARBA00023015"/>
    </source>
</evidence>
<comment type="caution">
    <text evidence="6">The sequence shown here is derived from an EMBL/GenBank/DDBJ whole genome shotgun (WGS) entry which is preliminary data.</text>
</comment>
<feature type="domain" description="HTH lysR-type" evidence="5">
    <location>
        <begin position="2"/>
        <end position="59"/>
    </location>
</feature>
<reference evidence="6 7" key="1">
    <citation type="submission" date="2017-05" db="EMBL/GenBank/DDBJ databases">
        <title>Acinetobacter populi ANC 5415 (= PBJ7), whole genome shotgun sequencing project.</title>
        <authorList>
            <person name="Nemec A."/>
            <person name="Radolfova-Krizova L."/>
        </authorList>
    </citation>
    <scope>NUCLEOTIDE SEQUENCE [LARGE SCALE GENOMIC DNA]</scope>
    <source>
        <strain evidence="6 7">PBJ7</strain>
    </source>
</reference>
<evidence type="ECO:0000313" key="7">
    <source>
        <dbReference type="Proteomes" id="UP000196536"/>
    </source>
</evidence>
<keyword evidence="4" id="KW-0804">Transcription</keyword>
<keyword evidence="7" id="KW-1185">Reference proteome</keyword>
<dbReference type="InterPro" id="IPR036388">
    <property type="entry name" value="WH-like_DNA-bd_sf"/>
</dbReference>
<dbReference type="PANTHER" id="PTHR30346:SF0">
    <property type="entry name" value="HCA OPERON TRANSCRIPTIONAL ACTIVATOR HCAR"/>
    <property type="match status" value="1"/>
</dbReference>
<evidence type="ECO:0000256" key="3">
    <source>
        <dbReference type="ARBA" id="ARBA00023125"/>
    </source>
</evidence>
<dbReference type="RefSeq" id="WP_087619793.1">
    <property type="nucleotide sequence ID" value="NZ_JAKVJF010000015.1"/>
</dbReference>
<dbReference type="PROSITE" id="PS50931">
    <property type="entry name" value="HTH_LYSR"/>
    <property type="match status" value="1"/>
</dbReference>
<organism evidence="6 7">
    <name type="scientific">Acinetobacter populi</name>
    <dbReference type="NCBI Taxonomy" id="1582270"/>
    <lineage>
        <taxon>Bacteria</taxon>
        <taxon>Pseudomonadati</taxon>
        <taxon>Pseudomonadota</taxon>
        <taxon>Gammaproteobacteria</taxon>
        <taxon>Moraxellales</taxon>
        <taxon>Moraxellaceae</taxon>
        <taxon>Acinetobacter</taxon>
    </lineage>
</organism>
<comment type="similarity">
    <text evidence="1">Belongs to the LysR transcriptional regulatory family.</text>
</comment>
<dbReference type="PRINTS" id="PR00039">
    <property type="entry name" value="HTHLYSR"/>
</dbReference>
<dbReference type="EMBL" id="NEXX01000001">
    <property type="protein sequence ID" value="OUY09136.1"/>
    <property type="molecule type" value="Genomic_DNA"/>
</dbReference>
<keyword evidence="2" id="KW-0805">Transcription regulation</keyword>
<dbReference type="Pfam" id="PF03466">
    <property type="entry name" value="LysR_substrate"/>
    <property type="match status" value="1"/>
</dbReference>
<dbReference type="Proteomes" id="UP000196536">
    <property type="component" value="Unassembled WGS sequence"/>
</dbReference>
<dbReference type="GO" id="GO:0003677">
    <property type="term" value="F:DNA binding"/>
    <property type="evidence" value="ECO:0007669"/>
    <property type="project" value="UniProtKB-KW"/>
</dbReference>
<accession>A0A1Z9Z3U5</accession>